<feature type="transmembrane region" description="Helical" evidence="1">
    <location>
        <begin position="20"/>
        <end position="40"/>
    </location>
</feature>
<organism evidence="2 3">
    <name type="scientific">Amycolatopsis thermophila</name>
    <dbReference type="NCBI Taxonomy" id="206084"/>
    <lineage>
        <taxon>Bacteria</taxon>
        <taxon>Bacillati</taxon>
        <taxon>Actinomycetota</taxon>
        <taxon>Actinomycetes</taxon>
        <taxon>Pseudonocardiales</taxon>
        <taxon>Pseudonocardiaceae</taxon>
        <taxon>Amycolatopsis</taxon>
    </lineage>
</organism>
<accession>A0ABU0F0Q0</accession>
<feature type="transmembrane region" description="Helical" evidence="1">
    <location>
        <begin position="73"/>
        <end position="91"/>
    </location>
</feature>
<dbReference type="RefSeq" id="WP_306995275.1">
    <property type="nucleotide sequence ID" value="NZ_JAUSUT010000001.1"/>
</dbReference>
<gene>
    <name evidence="2" type="ORF">FB470_004957</name>
</gene>
<protein>
    <submittedName>
        <fullName evidence="2">Uncharacterized protein</fullName>
    </submittedName>
</protein>
<keyword evidence="1" id="KW-0812">Transmembrane</keyword>
<name>A0ABU0F0Q0_9PSEU</name>
<feature type="transmembrane region" description="Helical" evidence="1">
    <location>
        <begin position="127"/>
        <end position="146"/>
    </location>
</feature>
<dbReference type="Pfam" id="PF03729">
    <property type="entry name" value="DUF308"/>
    <property type="match status" value="1"/>
</dbReference>
<evidence type="ECO:0000256" key="1">
    <source>
        <dbReference type="SAM" id="Phobius"/>
    </source>
</evidence>
<feature type="transmembrane region" description="Helical" evidence="1">
    <location>
        <begin position="46"/>
        <end position="66"/>
    </location>
</feature>
<dbReference type="InterPro" id="IPR005325">
    <property type="entry name" value="DUF308_memb"/>
</dbReference>
<keyword evidence="1" id="KW-0472">Membrane</keyword>
<feature type="transmembrane region" description="Helical" evidence="1">
    <location>
        <begin position="97"/>
        <end position="115"/>
    </location>
</feature>
<keyword evidence="1" id="KW-1133">Transmembrane helix</keyword>
<dbReference type="Proteomes" id="UP001229651">
    <property type="component" value="Unassembled WGS sequence"/>
</dbReference>
<evidence type="ECO:0000313" key="2">
    <source>
        <dbReference type="EMBL" id="MDQ0380963.1"/>
    </source>
</evidence>
<proteinExistence type="predicted"/>
<evidence type="ECO:0000313" key="3">
    <source>
        <dbReference type="Proteomes" id="UP001229651"/>
    </source>
</evidence>
<sequence>MAKSAEPAEPRPQPRGPGRLYGGTGLVLLAVALAVPQLGLGSPGEAALALGLALTAVAFGEVLVAVTARRATSVALAAVALAGALVALAWPDPTLLVAARVVAWVLLGGGAVRLIRGLARRGVDDLWWLRAAAGAAGLGFAFWAAASAPGSTALPLLWTALAVALSGIDHIAVGLEVQAASHDTPTEK</sequence>
<comment type="caution">
    <text evidence="2">The sequence shown here is derived from an EMBL/GenBank/DDBJ whole genome shotgun (WGS) entry which is preliminary data.</text>
</comment>
<dbReference type="EMBL" id="JAUSUT010000001">
    <property type="protein sequence ID" value="MDQ0380963.1"/>
    <property type="molecule type" value="Genomic_DNA"/>
</dbReference>
<reference evidence="2 3" key="1">
    <citation type="submission" date="2023-07" db="EMBL/GenBank/DDBJ databases">
        <title>Sequencing the genomes of 1000 actinobacteria strains.</title>
        <authorList>
            <person name="Klenk H.-P."/>
        </authorList>
    </citation>
    <scope>NUCLEOTIDE SEQUENCE [LARGE SCALE GENOMIC DNA]</scope>
    <source>
        <strain evidence="2 3">DSM 45805</strain>
    </source>
</reference>
<keyword evidence="3" id="KW-1185">Reference proteome</keyword>